<protein>
    <submittedName>
        <fullName evidence="3">Uncharacterized protein</fullName>
    </submittedName>
</protein>
<keyword evidence="2" id="KW-0732">Signal</keyword>
<accession>A0ABD3NVN8</accession>
<name>A0ABD3NVN8_9STRA</name>
<feature type="compositionally biased region" description="Basic and acidic residues" evidence="1">
    <location>
        <begin position="509"/>
        <end position="534"/>
    </location>
</feature>
<sequence>MIILNLLPLLALAAADNSHSRQQQPPISLRRHRLQARTPKTRQLQQQSTVLLSTSLGACDGSSATEPYKIGDFIKVCITVVDPTNTITALHDVYATPEGGSANELVDEVGDADLGTSIEGIDTTNVTLSTLVTLAYYYDSILAGNDQPVITINGTATVNNDDVGFTVDVPFDADADLASLGSVVTTEAASTTVAASGGATLCSCSPTTFDFTLATGENCDTNDLNGRGGISATLCLDDLGGLSSLDGIAVTIDSVQFLEFDTSGNLVVINQDDHYFNTSLVDGDSFTLNSISSDLNPSVSIEDQLDLVPGGVQLTIRGKTENGTDVSNRLIWGYTNSCNEGAVTIESGDAFGWVVIDPTAASSAFCPASAPVGSTTVAATTTAAATETTTAVATTTAAATETTTEAPATTEAPEMSMSMSMSTSMSMVATTTTEVPVTTTEAPETTTEAPDMSMSMTTTTVAAVETTEAVETTTAPEEEMSLSMSMSASMPALFGKSGKSSKGGKSTKTLKDAKPKTSKADPKAAKISPEDRPSSKAGKVPKGETSMSTEMSVKSGKSADTKRLFQVRRGIP</sequence>
<keyword evidence="4" id="KW-1185">Reference proteome</keyword>
<evidence type="ECO:0000256" key="1">
    <source>
        <dbReference type="SAM" id="MobiDB-lite"/>
    </source>
</evidence>
<evidence type="ECO:0000313" key="4">
    <source>
        <dbReference type="Proteomes" id="UP001516023"/>
    </source>
</evidence>
<comment type="caution">
    <text evidence="3">The sequence shown here is derived from an EMBL/GenBank/DDBJ whole genome shotgun (WGS) entry which is preliminary data.</text>
</comment>
<proteinExistence type="predicted"/>
<gene>
    <name evidence="3" type="ORF">HJC23_004737</name>
</gene>
<dbReference type="Proteomes" id="UP001516023">
    <property type="component" value="Unassembled WGS sequence"/>
</dbReference>
<dbReference type="EMBL" id="JABMIG020000374">
    <property type="protein sequence ID" value="KAL3779803.1"/>
    <property type="molecule type" value="Genomic_DNA"/>
</dbReference>
<evidence type="ECO:0000313" key="3">
    <source>
        <dbReference type="EMBL" id="KAL3779803.1"/>
    </source>
</evidence>
<evidence type="ECO:0000256" key="2">
    <source>
        <dbReference type="SAM" id="SignalP"/>
    </source>
</evidence>
<feature type="chain" id="PRO_5044865840" evidence="2">
    <location>
        <begin position="16"/>
        <end position="572"/>
    </location>
</feature>
<feature type="compositionally biased region" description="Low complexity" evidence="1">
    <location>
        <begin position="491"/>
        <end position="506"/>
    </location>
</feature>
<dbReference type="AlphaFoldDB" id="A0ABD3NVN8"/>
<feature type="signal peptide" evidence="2">
    <location>
        <begin position="1"/>
        <end position="15"/>
    </location>
</feature>
<feature type="region of interest" description="Disordered" evidence="1">
    <location>
        <begin position="395"/>
        <end position="415"/>
    </location>
</feature>
<organism evidence="3 4">
    <name type="scientific">Cyclotella cryptica</name>
    <dbReference type="NCBI Taxonomy" id="29204"/>
    <lineage>
        <taxon>Eukaryota</taxon>
        <taxon>Sar</taxon>
        <taxon>Stramenopiles</taxon>
        <taxon>Ochrophyta</taxon>
        <taxon>Bacillariophyta</taxon>
        <taxon>Coscinodiscophyceae</taxon>
        <taxon>Thalassiosirophycidae</taxon>
        <taxon>Stephanodiscales</taxon>
        <taxon>Stephanodiscaceae</taxon>
        <taxon>Cyclotella</taxon>
    </lineage>
</organism>
<reference evidence="3 4" key="1">
    <citation type="journal article" date="2020" name="G3 (Bethesda)">
        <title>Improved Reference Genome for Cyclotella cryptica CCMP332, a Model for Cell Wall Morphogenesis, Salinity Adaptation, and Lipid Production in Diatoms (Bacillariophyta).</title>
        <authorList>
            <person name="Roberts W.R."/>
            <person name="Downey K.M."/>
            <person name="Ruck E.C."/>
            <person name="Traller J.C."/>
            <person name="Alverson A.J."/>
        </authorList>
    </citation>
    <scope>NUCLEOTIDE SEQUENCE [LARGE SCALE GENOMIC DNA]</scope>
    <source>
        <strain evidence="3 4">CCMP332</strain>
    </source>
</reference>
<feature type="region of interest" description="Disordered" evidence="1">
    <location>
        <begin position="491"/>
        <end position="572"/>
    </location>
</feature>